<proteinExistence type="predicted"/>
<dbReference type="OrthoDB" id="3213531at2"/>
<dbReference type="EMBL" id="BAFB01000076">
    <property type="protein sequence ID" value="GAB33631.1"/>
    <property type="molecule type" value="Genomic_DNA"/>
</dbReference>
<protein>
    <recommendedName>
        <fullName evidence="3">DUF1059 domain-containing protein</fullName>
    </recommendedName>
</protein>
<gene>
    <name evidence="1" type="ORF">GOOTI_076_00110</name>
</gene>
<dbReference type="Proteomes" id="UP000005038">
    <property type="component" value="Unassembled WGS sequence"/>
</dbReference>
<sequence>MKSFWCGAVIPDCDMRFTADSEEVLLESIAQHAAAEHDVEALSADTLALVRKSITDTAE</sequence>
<organism evidence="1 2">
    <name type="scientific">Gordonia otitidis (strain DSM 44809 / CCUG 52243 / JCM 12355 / NBRC 100426 / IFM 10032)</name>
    <dbReference type="NCBI Taxonomy" id="1108044"/>
    <lineage>
        <taxon>Bacteria</taxon>
        <taxon>Bacillati</taxon>
        <taxon>Actinomycetota</taxon>
        <taxon>Actinomycetes</taxon>
        <taxon>Mycobacteriales</taxon>
        <taxon>Gordoniaceae</taxon>
        <taxon>Gordonia</taxon>
    </lineage>
</organism>
<name>H5TJH3_GORO1</name>
<dbReference type="STRING" id="1108044.GOOTI_076_00110"/>
<comment type="caution">
    <text evidence="1">The sequence shown here is derived from an EMBL/GenBank/DDBJ whole genome shotgun (WGS) entry which is preliminary data.</text>
</comment>
<reference evidence="1" key="1">
    <citation type="submission" date="2012-02" db="EMBL/GenBank/DDBJ databases">
        <title>Whole genome shotgun sequence of Gordonia otitidis NBRC 100426.</title>
        <authorList>
            <person name="Yoshida I."/>
            <person name="Hosoyama A."/>
            <person name="Tsuchikane K."/>
            <person name="Katsumata H."/>
            <person name="Yamazaki S."/>
            <person name="Fujita N."/>
        </authorList>
    </citation>
    <scope>NUCLEOTIDE SEQUENCE [LARGE SCALE GENOMIC DNA]</scope>
    <source>
        <strain evidence="1">NBRC 100426</strain>
    </source>
</reference>
<dbReference type="AlphaFoldDB" id="H5TJH3"/>
<dbReference type="Pfam" id="PF06348">
    <property type="entry name" value="DUF1059"/>
    <property type="match status" value="1"/>
</dbReference>
<dbReference type="RefSeq" id="WP_007237878.1">
    <property type="nucleotide sequence ID" value="NZ_BAFB01000076.1"/>
</dbReference>
<dbReference type="InterPro" id="IPR009409">
    <property type="entry name" value="DUF1059"/>
</dbReference>
<keyword evidence="2" id="KW-1185">Reference proteome</keyword>
<evidence type="ECO:0000313" key="1">
    <source>
        <dbReference type="EMBL" id="GAB33631.1"/>
    </source>
</evidence>
<accession>H5TJH3</accession>
<evidence type="ECO:0000313" key="2">
    <source>
        <dbReference type="Proteomes" id="UP000005038"/>
    </source>
</evidence>
<evidence type="ECO:0008006" key="3">
    <source>
        <dbReference type="Google" id="ProtNLM"/>
    </source>
</evidence>